<protein>
    <recommendedName>
        <fullName evidence="1">Molybdopterin-guanine dinucleotide biosynthesis protein B (MobB) domain-containing protein</fullName>
    </recommendedName>
</protein>
<evidence type="ECO:0000313" key="3">
    <source>
        <dbReference type="Proteomes" id="UP000032303"/>
    </source>
</evidence>
<evidence type="ECO:0000259" key="1">
    <source>
        <dbReference type="Pfam" id="PF03205"/>
    </source>
</evidence>
<proteinExistence type="predicted"/>
<dbReference type="GO" id="GO:0005525">
    <property type="term" value="F:GTP binding"/>
    <property type="evidence" value="ECO:0007669"/>
    <property type="project" value="InterPro"/>
</dbReference>
<organism evidence="2 3">
    <name type="scientific">Photobacterium gaetbulicola Gung47</name>
    <dbReference type="NCBI Taxonomy" id="658445"/>
    <lineage>
        <taxon>Bacteria</taxon>
        <taxon>Pseudomonadati</taxon>
        <taxon>Pseudomonadota</taxon>
        <taxon>Gammaproteobacteria</taxon>
        <taxon>Vibrionales</taxon>
        <taxon>Vibrionaceae</taxon>
        <taxon>Photobacterium</taxon>
    </lineage>
</organism>
<dbReference type="KEGG" id="pgb:H744_2c2477"/>
<dbReference type="GO" id="GO:0006777">
    <property type="term" value="P:Mo-molybdopterin cofactor biosynthetic process"/>
    <property type="evidence" value="ECO:0007669"/>
    <property type="project" value="InterPro"/>
</dbReference>
<dbReference type="SUPFAM" id="SSF52540">
    <property type="entry name" value="P-loop containing nucleoside triphosphate hydrolases"/>
    <property type="match status" value="1"/>
</dbReference>
<dbReference type="PATRIC" id="fig|658445.3.peg.4487"/>
<sequence length="171" mass="19366">MTPVIGFAGYSGSGKTTLLEHLIPLLKAQGLRIGLVKHSHHSIDPDKPGKDSYRLRHAGCNQTLLATKERHMIYFEYPEPERSEPQLDECLLQLDHSQLDIILVEGFRDQPIAKIEVHRPSYGKPLFYPNDHNIIAFASDETAPEGCTLPYLDLNTPQSIADFIVDWLRNH</sequence>
<reference evidence="2 3" key="1">
    <citation type="submission" date="2013-05" db="EMBL/GenBank/DDBJ databases">
        <title>Complete genome sequence of the lipase-producing bacterium Photobacterium gaetbulicola Gung47.</title>
        <authorList>
            <person name="Kim Y.-O."/>
        </authorList>
    </citation>
    <scope>NUCLEOTIDE SEQUENCE [LARGE SCALE GENOMIC DNA]</scope>
    <source>
        <strain evidence="2 3">Gung47</strain>
    </source>
</reference>
<dbReference type="NCBIfam" id="TIGR00176">
    <property type="entry name" value="mobB"/>
    <property type="match status" value="1"/>
</dbReference>
<evidence type="ECO:0000313" key="2">
    <source>
        <dbReference type="EMBL" id="AJR09133.1"/>
    </source>
</evidence>
<dbReference type="CDD" id="cd03116">
    <property type="entry name" value="MobB"/>
    <property type="match status" value="1"/>
</dbReference>
<dbReference type="HOGENOM" id="CLU_068199_2_1_6"/>
<dbReference type="InterPro" id="IPR027417">
    <property type="entry name" value="P-loop_NTPase"/>
</dbReference>
<feature type="domain" description="Molybdopterin-guanine dinucleotide biosynthesis protein B (MobB)" evidence="1">
    <location>
        <begin position="4"/>
        <end position="140"/>
    </location>
</feature>
<keyword evidence="3" id="KW-1185">Reference proteome</keyword>
<dbReference type="PANTHER" id="PTHR40072">
    <property type="entry name" value="MOLYBDOPTERIN-GUANINE DINUCLEOTIDE BIOSYNTHESIS ADAPTER PROTEIN-RELATED"/>
    <property type="match status" value="1"/>
</dbReference>
<name>A0A0C5WPT3_9GAMM</name>
<accession>A0A0C5WPT3</accession>
<dbReference type="EMBL" id="CP005974">
    <property type="protein sequence ID" value="AJR09133.1"/>
    <property type="molecule type" value="Genomic_DNA"/>
</dbReference>
<dbReference type="InterPro" id="IPR052539">
    <property type="entry name" value="MGD_biosynthesis_adapter"/>
</dbReference>
<dbReference type="Pfam" id="PF03205">
    <property type="entry name" value="MobB"/>
    <property type="match status" value="1"/>
</dbReference>
<gene>
    <name evidence="2" type="ORF">H744_2c2477</name>
</gene>
<dbReference type="PANTHER" id="PTHR40072:SF1">
    <property type="entry name" value="MOLYBDOPTERIN-GUANINE DINUCLEOTIDE BIOSYNTHESIS ADAPTER PROTEIN"/>
    <property type="match status" value="1"/>
</dbReference>
<dbReference type="STRING" id="658445.H744_2c2477"/>
<dbReference type="Proteomes" id="UP000032303">
    <property type="component" value="Chromosome 2"/>
</dbReference>
<dbReference type="InterPro" id="IPR004435">
    <property type="entry name" value="MobB_dom"/>
</dbReference>
<dbReference type="OrthoDB" id="9804758at2"/>
<dbReference type="Gene3D" id="3.40.50.300">
    <property type="entry name" value="P-loop containing nucleotide triphosphate hydrolases"/>
    <property type="match status" value="1"/>
</dbReference>
<dbReference type="AlphaFoldDB" id="A0A0C5WPT3"/>